<dbReference type="EMBL" id="RJVU01061675">
    <property type="protein sequence ID" value="ROJ33106.1"/>
    <property type="molecule type" value="Genomic_DNA"/>
</dbReference>
<evidence type="ECO:0000313" key="2">
    <source>
        <dbReference type="Proteomes" id="UP000281406"/>
    </source>
</evidence>
<accession>A0A3N0XSV6</accession>
<organism evidence="1 2">
    <name type="scientific">Anabarilius grahami</name>
    <name type="common">Kanglang fish</name>
    <name type="synonym">Barilius grahami</name>
    <dbReference type="NCBI Taxonomy" id="495550"/>
    <lineage>
        <taxon>Eukaryota</taxon>
        <taxon>Metazoa</taxon>
        <taxon>Chordata</taxon>
        <taxon>Craniata</taxon>
        <taxon>Vertebrata</taxon>
        <taxon>Euteleostomi</taxon>
        <taxon>Actinopterygii</taxon>
        <taxon>Neopterygii</taxon>
        <taxon>Teleostei</taxon>
        <taxon>Ostariophysi</taxon>
        <taxon>Cypriniformes</taxon>
        <taxon>Xenocyprididae</taxon>
        <taxon>Xenocypridinae</taxon>
        <taxon>Xenocypridinae incertae sedis</taxon>
        <taxon>Anabarilius</taxon>
    </lineage>
</organism>
<comment type="caution">
    <text evidence="1">The sequence shown here is derived from an EMBL/GenBank/DDBJ whole genome shotgun (WGS) entry which is preliminary data.</text>
</comment>
<protein>
    <submittedName>
        <fullName evidence="1">Uncharacterized protein</fullName>
    </submittedName>
</protein>
<sequence>MGVDFTCDNNKKRRDLRFVHFAAASSLVRWFHDWLIWDIVLCTALPGSKNTRYVLAGSCISITRMCRAAHVNAVVQY</sequence>
<gene>
    <name evidence="1" type="ORF">DPX16_17928</name>
</gene>
<evidence type="ECO:0000313" key="1">
    <source>
        <dbReference type="EMBL" id="ROJ33106.1"/>
    </source>
</evidence>
<dbReference type="AlphaFoldDB" id="A0A3N0XSV6"/>
<proteinExistence type="predicted"/>
<reference evidence="1 2" key="1">
    <citation type="submission" date="2018-10" db="EMBL/GenBank/DDBJ databases">
        <title>Genome assembly for a Yunnan-Guizhou Plateau 3E fish, Anabarilius grahami (Regan), and its evolutionary and genetic applications.</title>
        <authorList>
            <person name="Jiang W."/>
        </authorList>
    </citation>
    <scope>NUCLEOTIDE SEQUENCE [LARGE SCALE GENOMIC DNA]</scope>
    <source>
        <strain evidence="1">AG-KIZ</strain>
        <tissue evidence="1">Muscle</tissue>
    </source>
</reference>
<name>A0A3N0XSV6_ANAGA</name>
<dbReference type="Proteomes" id="UP000281406">
    <property type="component" value="Unassembled WGS sequence"/>
</dbReference>
<keyword evidence="2" id="KW-1185">Reference proteome</keyword>